<feature type="compositionally biased region" description="Low complexity" evidence="1">
    <location>
        <begin position="172"/>
        <end position="186"/>
    </location>
</feature>
<evidence type="ECO:0000313" key="3">
    <source>
        <dbReference type="Proteomes" id="UP001519311"/>
    </source>
</evidence>
<evidence type="ECO:0000256" key="1">
    <source>
        <dbReference type="SAM" id="MobiDB-lite"/>
    </source>
</evidence>
<protein>
    <recommendedName>
        <fullName evidence="4">MarR family transcriptional regulator</fullName>
    </recommendedName>
</protein>
<reference evidence="2 3" key="1">
    <citation type="submission" date="2021-03" db="EMBL/GenBank/DDBJ databases">
        <title>Sequencing the genomes of 1000 actinobacteria strains.</title>
        <authorList>
            <person name="Klenk H.-P."/>
        </authorList>
    </citation>
    <scope>NUCLEOTIDE SEQUENCE [LARGE SCALE GENOMIC DNA]</scope>
    <source>
        <strain evidence="2 3">DSM 40843</strain>
    </source>
</reference>
<dbReference type="RefSeq" id="WP_209470436.1">
    <property type="nucleotide sequence ID" value="NZ_BMWJ01000003.1"/>
</dbReference>
<comment type="caution">
    <text evidence="2">The sequence shown here is derived from an EMBL/GenBank/DDBJ whole genome shotgun (WGS) entry which is preliminary data.</text>
</comment>
<organism evidence="2 3">
    <name type="scientific">Streptomyces clavifer</name>
    <dbReference type="NCBI Taxonomy" id="68188"/>
    <lineage>
        <taxon>Bacteria</taxon>
        <taxon>Bacillati</taxon>
        <taxon>Actinomycetota</taxon>
        <taxon>Actinomycetes</taxon>
        <taxon>Kitasatosporales</taxon>
        <taxon>Streptomycetaceae</taxon>
        <taxon>Streptomyces</taxon>
    </lineage>
</organism>
<sequence>MATQHPSSALRAPASSRPYRQAPRGYGKRTAPGQRPSGAADFAFLPARERYIAGYVDRLPDGAAMDIKSLAKDLPLYGQMAIGSALRALGVAGHLRHVRCRVERLGQSRWVTLTYWSRTAHDNEWWATHLSDEGGSQAVGAEATSPPPPRVVPAALPAPPVDAAADAIAVAATDAQSPAPDSASESDPNREPAPAPARASAAPASPAYLVLARLGQREPRLGLSAADCRVLEDLAARWFARGVTADHLVHALTAGLPETVDSPVGFVRRRLLDKLPPDLPSTPEPPVTAARRLLVECTECGAPGSPEAILDGLCRTCRPVPRDHAPAISTAPAERDVHALVGSLRDMLRAP</sequence>
<keyword evidence="3" id="KW-1185">Reference proteome</keyword>
<feature type="compositionally biased region" description="Low complexity" evidence="1">
    <location>
        <begin position="1"/>
        <end position="20"/>
    </location>
</feature>
<name>A0ABS4VB79_9ACTN</name>
<dbReference type="Proteomes" id="UP001519311">
    <property type="component" value="Unassembled WGS sequence"/>
</dbReference>
<feature type="region of interest" description="Disordered" evidence="1">
    <location>
        <begin position="172"/>
        <end position="201"/>
    </location>
</feature>
<dbReference type="EMBL" id="JAGINS010000001">
    <property type="protein sequence ID" value="MBP2361159.1"/>
    <property type="molecule type" value="Genomic_DNA"/>
</dbReference>
<evidence type="ECO:0000313" key="2">
    <source>
        <dbReference type="EMBL" id="MBP2361159.1"/>
    </source>
</evidence>
<feature type="region of interest" description="Disordered" evidence="1">
    <location>
        <begin position="1"/>
        <end position="39"/>
    </location>
</feature>
<accession>A0ABS4VB79</accession>
<evidence type="ECO:0008006" key="4">
    <source>
        <dbReference type="Google" id="ProtNLM"/>
    </source>
</evidence>
<gene>
    <name evidence="2" type="ORF">JOF59_003559</name>
</gene>
<proteinExistence type="predicted"/>